<proteinExistence type="predicted"/>
<dbReference type="Pfam" id="PF03466">
    <property type="entry name" value="LysR_substrate"/>
    <property type="match status" value="1"/>
</dbReference>
<dbReference type="Gene3D" id="3.40.190.10">
    <property type="entry name" value="Periplasmic binding protein-like II"/>
    <property type="match status" value="2"/>
</dbReference>
<dbReference type="AlphaFoldDB" id="A0AA50H5W4"/>
<keyword evidence="2" id="KW-0238">DNA-binding</keyword>
<evidence type="ECO:0000313" key="6">
    <source>
        <dbReference type="Proteomes" id="UP001234585"/>
    </source>
</evidence>
<reference evidence="5 6" key="1">
    <citation type="submission" date="2023-08" db="EMBL/GenBank/DDBJ databases">
        <title>Pathogen: clinical or host-associated sample.</title>
        <authorList>
            <person name="Hergert J."/>
            <person name="Casey R."/>
            <person name="Wagner J."/>
            <person name="Young E.L."/>
            <person name="Oakeson K.F."/>
        </authorList>
    </citation>
    <scope>NUCLEOTIDE SEQUENCE [LARGE SCALE GENOMIC DNA]</scope>
    <source>
        <strain evidence="5 6">1760953</strain>
        <plasmid evidence="5 6">unnamed1</plasmid>
    </source>
</reference>
<evidence type="ECO:0000256" key="2">
    <source>
        <dbReference type="ARBA" id="ARBA00023125"/>
    </source>
</evidence>
<keyword evidence="6" id="KW-1185">Reference proteome</keyword>
<evidence type="ECO:0000256" key="3">
    <source>
        <dbReference type="ARBA" id="ARBA00023163"/>
    </source>
</evidence>
<dbReference type="GO" id="GO:0003677">
    <property type="term" value="F:DNA binding"/>
    <property type="evidence" value="ECO:0007669"/>
    <property type="project" value="UniProtKB-KW"/>
</dbReference>
<dbReference type="PANTHER" id="PTHR30579">
    <property type="entry name" value="TRANSCRIPTIONAL REGULATOR"/>
    <property type="match status" value="1"/>
</dbReference>
<accession>A0AA50H5W4</accession>
<evidence type="ECO:0000259" key="4">
    <source>
        <dbReference type="Pfam" id="PF03466"/>
    </source>
</evidence>
<name>A0AA50H5W4_9HYPH</name>
<dbReference type="InterPro" id="IPR050176">
    <property type="entry name" value="LTTR"/>
</dbReference>
<protein>
    <submittedName>
        <fullName evidence="5">LysR family transcriptional regulator</fullName>
    </submittedName>
</protein>
<keyword evidence="5" id="KW-0614">Plasmid</keyword>
<dbReference type="Proteomes" id="UP001234585">
    <property type="component" value="Plasmid unnamed1"/>
</dbReference>
<dbReference type="InterPro" id="IPR036388">
    <property type="entry name" value="WH-like_DNA-bd_sf"/>
</dbReference>
<keyword evidence="3" id="KW-0804">Transcription</keyword>
<evidence type="ECO:0000256" key="1">
    <source>
        <dbReference type="ARBA" id="ARBA00023015"/>
    </source>
</evidence>
<sequence length="288" mass="30466">MLARPSQILGQTAIGIAIDSMDQDIARLMHRADQRIHLVVYALDPRGRLQRIGRRLIDRTPRHLRLTEDGKVFLPKARALLAKHEEALTFGDETPLHFSLAASDHAIGGRLSAAIKAIRLSLPANAVIDVSVGFSLDVKDTFASGHADAAIIRRNGGGSDGEILRLDRLGWRAAPGWRPRSNSAVPLVSLGSGCGVREIAVTELRRAGVAWRDAFSAGSCATLHEGILAEAGVAPMGDICARGLPDRGAEFGLPPLPPSEIVLLSRARIPAHASAIRALAAAVSGTAA</sequence>
<geneLocation type="plasmid" evidence="5 6">
    <name>unnamed1</name>
</geneLocation>
<dbReference type="GO" id="GO:0003700">
    <property type="term" value="F:DNA-binding transcription factor activity"/>
    <property type="evidence" value="ECO:0007669"/>
    <property type="project" value="TreeGrafter"/>
</dbReference>
<dbReference type="Gene3D" id="1.10.10.10">
    <property type="entry name" value="Winged helix-like DNA-binding domain superfamily/Winged helix DNA-binding domain"/>
    <property type="match status" value="1"/>
</dbReference>
<gene>
    <name evidence="5" type="ORF">Q9313_21875</name>
</gene>
<organism evidence="5 6">
    <name type="scientific">Shinella sumterensis</name>
    <dbReference type="NCBI Taxonomy" id="1967501"/>
    <lineage>
        <taxon>Bacteria</taxon>
        <taxon>Pseudomonadati</taxon>
        <taxon>Pseudomonadota</taxon>
        <taxon>Alphaproteobacteria</taxon>
        <taxon>Hyphomicrobiales</taxon>
        <taxon>Rhizobiaceae</taxon>
        <taxon>Shinella</taxon>
    </lineage>
</organism>
<evidence type="ECO:0000313" key="5">
    <source>
        <dbReference type="EMBL" id="WLR99434.1"/>
    </source>
</evidence>
<feature type="domain" description="LysR substrate-binding" evidence="4">
    <location>
        <begin position="98"/>
        <end position="281"/>
    </location>
</feature>
<dbReference type="InterPro" id="IPR005119">
    <property type="entry name" value="LysR_subst-bd"/>
</dbReference>
<dbReference type="SUPFAM" id="SSF53850">
    <property type="entry name" value="Periplasmic binding protein-like II"/>
    <property type="match status" value="1"/>
</dbReference>
<dbReference type="PANTHER" id="PTHR30579:SF7">
    <property type="entry name" value="HTH-TYPE TRANSCRIPTIONAL REGULATOR LRHA-RELATED"/>
    <property type="match status" value="1"/>
</dbReference>
<dbReference type="EMBL" id="CP132303">
    <property type="protein sequence ID" value="WLR99434.1"/>
    <property type="molecule type" value="Genomic_DNA"/>
</dbReference>
<keyword evidence="1" id="KW-0805">Transcription regulation</keyword>